<dbReference type="InterPro" id="IPR052518">
    <property type="entry name" value="CHR_Transporter"/>
</dbReference>
<dbReference type="Proteomes" id="UP000711407">
    <property type="component" value="Unassembled WGS sequence"/>
</dbReference>
<keyword evidence="3" id="KW-1003">Cell membrane</keyword>
<protein>
    <submittedName>
        <fullName evidence="7">Chromate transporter</fullName>
    </submittedName>
</protein>
<reference evidence="7" key="2">
    <citation type="submission" date="2021-09" db="EMBL/GenBank/DDBJ databases">
        <authorList>
            <person name="Gilroy R."/>
        </authorList>
    </citation>
    <scope>NUCLEOTIDE SEQUENCE</scope>
    <source>
        <strain evidence="7">4100</strain>
    </source>
</reference>
<sequence>MRHQLWRLFAAFFKIGAFTFGGGWAMISIIEKEVVTKNRWVEKEEFLDLLAVAQSLPGILAVNISVAVGDKIRGFKGSIAASAGTILPSFLIILAIAIFLTPEAINTNPTLTAIFKGLRPAVVALIIAPVITSARAAKISWRTVWIPAAVALLVWSGWPVVGNPILYIILGGLGGYLYLRHRHKLLTAAASNQQHNEGKEGGEA</sequence>
<evidence type="ECO:0000256" key="1">
    <source>
        <dbReference type="ARBA" id="ARBA00004651"/>
    </source>
</evidence>
<accession>A0A4V1LAB2</accession>
<evidence type="ECO:0000256" key="2">
    <source>
        <dbReference type="ARBA" id="ARBA00005262"/>
    </source>
</evidence>
<evidence type="ECO:0000256" key="5">
    <source>
        <dbReference type="ARBA" id="ARBA00022989"/>
    </source>
</evidence>
<dbReference type="Pfam" id="PF02417">
    <property type="entry name" value="Chromate_transp"/>
    <property type="match status" value="1"/>
</dbReference>
<dbReference type="GO" id="GO:0015109">
    <property type="term" value="F:chromate transmembrane transporter activity"/>
    <property type="evidence" value="ECO:0007669"/>
    <property type="project" value="InterPro"/>
</dbReference>
<organism evidence="7 8">
    <name type="scientific">Candidatus Amulumruptor caecigallinarius</name>
    <dbReference type="NCBI Taxonomy" id="2109911"/>
    <lineage>
        <taxon>Bacteria</taxon>
        <taxon>Pseudomonadati</taxon>
        <taxon>Bacteroidota</taxon>
        <taxon>Bacteroidia</taxon>
        <taxon>Bacteroidales</taxon>
        <taxon>Muribaculaceae</taxon>
        <taxon>Candidatus Amulumruptor</taxon>
    </lineage>
</organism>
<dbReference type="AlphaFoldDB" id="A0A4V1LAB2"/>
<name>A0A4V1LAB2_9BACT</name>
<keyword evidence="4" id="KW-0812">Transmembrane</keyword>
<evidence type="ECO:0000256" key="6">
    <source>
        <dbReference type="ARBA" id="ARBA00023136"/>
    </source>
</evidence>
<dbReference type="InterPro" id="IPR003370">
    <property type="entry name" value="Chromate_transpt"/>
</dbReference>
<dbReference type="PANTHER" id="PTHR43663:SF2">
    <property type="entry name" value="CHROMATE TRANSPORT PROTEIN-RELATED"/>
    <property type="match status" value="1"/>
</dbReference>
<evidence type="ECO:0000313" key="7">
    <source>
        <dbReference type="EMBL" id="HJE39437.1"/>
    </source>
</evidence>
<reference evidence="7" key="1">
    <citation type="journal article" date="2021" name="PeerJ">
        <title>Extensive microbial diversity within the chicken gut microbiome revealed by metagenomics and culture.</title>
        <authorList>
            <person name="Gilroy R."/>
            <person name="Ravi A."/>
            <person name="Getino M."/>
            <person name="Pursley I."/>
            <person name="Horton D.L."/>
            <person name="Alikhan N.F."/>
            <person name="Baker D."/>
            <person name="Gharbi K."/>
            <person name="Hall N."/>
            <person name="Watson M."/>
            <person name="Adriaenssens E.M."/>
            <person name="Foster-Nyarko E."/>
            <person name="Jarju S."/>
            <person name="Secka A."/>
            <person name="Antonio M."/>
            <person name="Oren A."/>
            <person name="Chaudhuri R.R."/>
            <person name="La Ragione R."/>
            <person name="Hildebrand F."/>
            <person name="Pallen M.J."/>
        </authorList>
    </citation>
    <scope>NUCLEOTIDE SEQUENCE</scope>
    <source>
        <strain evidence="7">4100</strain>
    </source>
</reference>
<comment type="caution">
    <text evidence="7">The sequence shown here is derived from an EMBL/GenBank/DDBJ whole genome shotgun (WGS) entry which is preliminary data.</text>
</comment>
<keyword evidence="5" id="KW-1133">Transmembrane helix</keyword>
<dbReference type="EMBL" id="DYXT01000034">
    <property type="protein sequence ID" value="HJE39437.1"/>
    <property type="molecule type" value="Genomic_DNA"/>
</dbReference>
<proteinExistence type="inferred from homology"/>
<comment type="subcellular location">
    <subcellularLocation>
        <location evidence="1">Cell membrane</location>
        <topology evidence="1">Multi-pass membrane protein</topology>
    </subcellularLocation>
</comment>
<comment type="similarity">
    <text evidence="2">Belongs to the chromate ion transporter (CHR) (TC 2.A.51) family.</text>
</comment>
<evidence type="ECO:0000256" key="3">
    <source>
        <dbReference type="ARBA" id="ARBA00022475"/>
    </source>
</evidence>
<dbReference type="GO" id="GO:0005886">
    <property type="term" value="C:plasma membrane"/>
    <property type="evidence" value="ECO:0007669"/>
    <property type="project" value="UniProtKB-SubCell"/>
</dbReference>
<dbReference type="PANTHER" id="PTHR43663">
    <property type="entry name" value="CHROMATE TRANSPORT PROTEIN-RELATED"/>
    <property type="match status" value="1"/>
</dbReference>
<evidence type="ECO:0000313" key="8">
    <source>
        <dbReference type="Proteomes" id="UP000711407"/>
    </source>
</evidence>
<gene>
    <name evidence="7" type="ORF">K8V47_06750</name>
</gene>
<keyword evidence="6" id="KW-0472">Membrane</keyword>
<evidence type="ECO:0000256" key="4">
    <source>
        <dbReference type="ARBA" id="ARBA00022692"/>
    </source>
</evidence>